<sequence>MSPLIAALILGLMQGILEWLPVSSQGNLVVLAIAFLGLEPEYALS</sequence>
<dbReference type="AlphaFoldDB" id="X1RFD6"/>
<reference evidence="1" key="1">
    <citation type="journal article" date="2014" name="Front. Microbiol.">
        <title>High frequency of phylogenetically diverse reductive dehalogenase-homologous genes in deep subseafloor sedimentary metagenomes.</title>
        <authorList>
            <person name="Kawai M."/>
            <person name="Futagami T."/>
            <person name="Toyoda A."/>
            <person name="Takaki Y."/>
            <person name="Nishi S."/>
            <person name="Hori S."/>
            <person name="Arai W."/>
            <person name="Tsubouchi T."/>
            <person name="Morono Y."/>
            <person name="Uchiyama I."/>
            <person name="Ito T."/>
            <person name="Fujiyama A."/>
            <person name="Inagaki F."/>
            <person name="Takami H."/>
        </authorList>
    </citation>
    <scope>NUCLEOTIDE SEQUENCE</scope>
    <source>
        <strain evidence="1">Expedition CK06-06</strain>
    </source>
</reference>
<accession>X1RFD6</accession>
<evidence type="ECO:0000313" key="1">
    <source>
        <dbReference type="EMBL" id="GAI54309.1"/>
    </source>
</evidence>
<name>X1RFD6_9ZZZZ</name>
<comment type="caution">
    <text evidence="1">The sequence shown here is derived from an EMBL/GenBank/DDBJ whole genome shotgun (WGS) entry which is preliminary data.</text>
</comment>
<gene>
    <name evidence="1" type="ORF">S06H3_58377</name>
</gene>
<evidence type="ECO:0008006" key="2">
    <source>
        <dbReference type="Google" id="ProtNLM"/>
    </source>
</evidence>
<proteinExistence type="predicted"/>
<dbReference type="EMBL" id="BARV01037781">
    <property type="protein sequence ID" value="GAI54309.1"/>
    <property type="molecule type" value="Genomic_DNA"/>
</dbReference>
<organism evidence="1">
    <name type="scientific">marine sediment metagenome</name>
    <dbReference type="NCBI Taxonomy" id="412755"/>
    <lineage>
        <taxon>unclassified sequences</taxon>
        <taxon>metagenomes</taxon>
        <taxon>ecological metagenomes</taxon>
    </lineage>
</organism>
<feature type="non-terminal residue" evidence="1">
    <location>
        <position position="45"/>
    </location>
</feature>
<protein>
    <recommendedName>
        <fullName evidence="2">Undecaprenyl pyrophosphate phosphatase</fullName>
    </recommendedName>
</protein>